<feature type="chain" id="PRO_5039331411" description="Beta-lactamase-inhibitor-like PepSY-like domain-containing protein" evidence="1">
    <location>
        <begin position="18"/>
        <end position="164"/>
    </location>
</feature>
<dbReference type="RefSeq" id="WP_267678331.1">
    <property type="nucleotide sequence ID" value="NZ_CP113088.1"/>
</dbReference>
<name>A0A9E8MXV2_9FLAO</name>
<gene>
    <name evidence="2" type="ORF">N7U66_09790</name>
</gene>
<sequence length="164" mass="19147">MNKILFFLLILSNAAFAQIKFNSRIPVPKFNEKLKFSNPEESLEHLNFGIQDYIAEHMDSSFVKTYFKPQDSIEFNFNLIIDKFGNVNSINVNTEVDLFNQKIKNILQKINKFIPAKAVNVNENLDFYFSLSQNIILINTLGLNPFTEKYKKKLYVLNPEKPPY</sequence>
<evidence type="ECO:0000313" key="2">
    <source>
        <dbReference type="EMBL" id="WAC03697.1"/>
    </source>
</evidence>
<dbReference type="Proteomes" id="UP001164705">
    <property type="component" value="Chromosome"/>
</dbReference>
<protein>
    <recommendedName>
        <fullName evidence="4">Beta-lactamase-inhibitor-like PepSY-like domain-containing protein</fullName>
    </recommendedName>
</protein>
<dbReference type="EMBL" id="CP113088">
    <property type="protein sequence ID" value="WAC03697.1"/>
    <property type="molecule type" value="Genomic_DNA"/>
</dbReference>
<evidence type="ECO:0000256" key="1">
    <source>
        <dbReference type="SAM" id="SignalP"/>
    </source>
</evidence>
<reference evidence="2" key="1">
    <citation type="submission" date="2022-11" db="EMBL/GenBank/DDBJ databases">
        <title>Lacinutrix neustonica HL-RS19T sp. nov., isolated from the surface microlayer sample of brackish Lake Shihwa.</title>
        <authorList>
            <person name="Choi J.Y."/>
            <person name="Hwang C.Y."/>
        </authorList>
    </citation>
    <scope>NUCLEOTIDE SEQUENCE</scope>
    <source>
        <strain evidence="2">HL-RS19</strain>
    </source>
</reference>
<feature type="signal peptide" evidence="1">
    <location>
        <begin position="1"/>
        <end position="17"/>
    </location>
</feature>
<keyword evidence="1" id="KW-0732">Signal</keyword>
<dbReference type="KEGG" id="lnu:N7U66_09790"/>
<dbReference type="AlphaFoldDB" id="A0A9E8MXV2"/>
<accession>A0A9E8MXV2</accession>
<evidence type="ECO:0008006" key="4">
    <source>
        <dbReference type="Google" id="ProtNLM"/>
    </source>
</evidence>
<proteinExistence type="predicted"/>
<keyword evidence="3" id="KW-1185">Reference proteome</keyword>
<organism evidence="2 3">
    <name type="scientific">Lacinutrix neustonica</name>
    <dbReference type="NCBI Taxonomy" id="2980107"/>
    <lineage>
        <taxon>Bacteria</taxon>
        <taxon>Pseudomonadati</taxon>
        <taxon>Bacteroidota</taxon>
        <taxon>Flavobacteriia</taxon>
        <taxon>Flavobacteriales</taxon>
        <taxon>Flavobacteriaceae</taxon>
        <taxon>Lacinutrix</taxon>
    </lineage>
</organism>
<evidence type="ECO:0000313" key="3">
    <source>
        <dbReference type="Proteomes" id="UP001164705"/>
    </source>
</evidence>